<feature type="transmembrane region" description="Helical" evidence="6">
    <location>
        <begin position="146"/>
        <end position="163"/>
    </location>
</feature>
<dbReference type="GO" id="GO:0016020">
    <property type="term" value="C:membrane"/>
    <property type="evidence" value="ECO:0007669"/>
    <property type="project" value="UniProtKB-SubCell"/>
</dbReference>
<organism evidence="8 9">
    <name type="scientific">Rhodopseudomonas palustris</name>
    <dbReference type="NCBI Taxonomy" id="1076"/>
    <lineage>
        <taxon>Bacteria</taxon>
        <taxon>Pseudomonadati</taxon>
        <taxon>Pseudomonadota</taxon>
        <taxon>Alphaproteobacteria</taxon>
        <taxon>Hyphomicrobiales</taxon>
        <taxon>Nitrobacteraceae</taxon>
        <taxon>Rhodopseudomonas</taxon>
    </lineage>
</organism>
<comment type="subcellular location">
    <subcellularLocation>
        <location evidence="1">Membrane</location>
        <topology evidence="1">Multi-pass membrane protein</topology>
    </subcellularLocation>
</comment>
<feature type="transmembrane region" description="Helical" evidence="6">
    <location>
        <begin position="175"/>
        <end position="197"/>
    </location>
</feature>
<keyword evidence="4 6" id="KW-1133">Transmembrane helix</keyword>
<feature type="transmembrane region" description="Helical" evidence="6">
    <location>
        <begin position="264"/>
        <end position="282"/>
    </location>
</feature>
<proteinExistence type="inferred from homology"/>
<evidence type="ECO:0000313" key="8">
    <source>
        <dbReference type="EMBL" id="KIZ47264.1"/>
    </source>
</evidence>
<evidence type="ECO:0000256" key="5">
    <source>
        <dbReference type="ARBA" id="ARBA00023136"/>
    </source>
</evidence>
<feature type="transmembrane region" description="Helical" evidence="6">
    <location>
        <begin position="96"/>
        <end position="116"/>
    </location>
</feature>
<comment type="caution">
    <text evidence="8">The sequence shown here is derived from an EMBL/GenBank/DDBJ whole genome shotgun (WGS) entry which is preliminary data.</text>
</comment>
<feature type="domain" description="EamA" evidence="7">
    <location>
        <begin position="152"/>
        <end position="276"/>
    </location>
</feature>
<dbReference type="Pfam" id="PF00892">
    <property type="entry name" value="EamA"/>
    <property type="match status" value="2"/>
</dbReference>
<dbReference type="InterPro" id="IPR000620">
    <property type="entry name" value="EamA_dom"/>
</dbReference>
<feature type="domain" description="EamA" evidence="7">
    <location>
        <begin position="8"/>
        <end position="140"/>
    </location>
</feature>
<sequence>MPLSPNLRGGLFMVAAAAGFTMNDAITKTVASEMNFGQIILVRGLFAMVMVGALAYYRRALRSPRTLLVLPVALRVFGEVGGTICFLTAIVHLPLANVSAIFQALPLAITLGAVLVLREHVGWRRWLAIVVGFSGVLIVVRPGMAGFSGFSLFALLSVAFSAVRDLATRRIPAEIPTLFITLLTTMTVTTAGAAVLFPLGGWRPMSAPSVGLLALAALLVMIGYQCVIIAMRTGDISAVAPFRYTALLWAMLLGYLVFGDVPDALMITGASIIVVSGLYTFYREHQLGRKRPVAATSSGPPPDGL</sequence>
<protein>
    <submittedName>
        <fullName evidence="8">Membrane protein</fullName>
    </submittedName>
</protein>
<dbReference type="RefSeq" id="WP_044406668.1">
    <property type="nucleotide sequence ID" value="NZ_JXXE01000097.1"/>
</dbReference>
<dbReference type="SUPFAM" id="SSF103481">
    <property type="entry name" value="Multidrug resistance efflux transporter EmrE"/>
    <property type="match status" value="2"/>
</dbReference>
<feature type="transmembrane region" description="Helical" evidence="6">
    <location>
        <begin position="242"/>
        <end position="258"/>
    </location>
</feature>
<comment type="similarity">
    <text evidence="2">Belongs to the drug/metabolite transporter (DMT) superfamily. 10 TMS drug/metabolite exporter (DME) (TC 2.A.7.3) family.</text>
</comment>
<dbReference type="Proteomes" id="UP000032515">
    <property type="component" value="Unassembled WGS sequence"/>
</dbReference>
<gene>
    <name evidence="8" type="ORF">OO17_05255</name>
</gene>
<evidence type="ECO:0000256" key="2">
    <source>
        <dbReference type="ARBA" id="ARBA00009853"/>
    </source>
</evidence>
<dbReference type="PATRIC" id="fig|1076.23.peg.161"/>
<evidence type="ECO:0000256" key="3">
    <source>
        <dbReference type="ARBA" id="ARBA00022692"/>
    </source>
</evidence>
<evidence type="ECO:0000256" key="4">
    <source>
        <dbReference type="ARBA" id="ARBA00022989"/>
    </source>
</evidence>
<dbReference type="AlphaFoldDB" id="A0A0D7F2J2"/>
<keyword evidence="3 6" id="KW-0812">Transmembrane</keyword>
<feature type="transmembrane region" description="Helical" evidence="6">
    <location>
        <begin position="35"/>
        <end position="56"/>
    </location>
</feature>
<dbReference type="PANTHER" id="PTHR22911">
    <property type="entry name" value="ACYL-MALONYL CONDENSING ENZYME-RELATED"/>
    <property type="match status" value="1"/>
</dbReference>
<evidence type="ECO:0000256" key="1">
    <source>
        <dbReference type="ARBA" id="ARBA00004141"/>
    </source>
</evidence>
<keyword evidence="5 6" id="KW-0472">Membrane</keyword>
<feature type="transmembrane region" description="Helical" evidence="6">
    <location>
        <begin position="68"/>
        <end position="90"/>
    </location>
</feature>
<dbReference type="OrthoDB" id="9815809at2"/>
<evidence type="ECO:0000256" key="6">
    <source>
        <dbReference type="SAM" id="Phobius"/>
    </source>
</evidence>
<evidence type="ECO:0000313" key="9">
    <source>
        <dbReference type="Proteomes" id="UP000032515"/>
    </source>
</evidence>
<dbReference type="EMBL" id="JXXE01000097">
    <property type="protein sequence ID" value="KIZ47264.1"/>
    <property type="molecule type" value="Genomic_DNA"/>
</dbReference>
<evidence type="ECO:0000259" key="7">
    <source>
        <dbReference type="Pfam" id="PF00892"/>
    </source>
</evidence>
<name>A0A0D7F2J2_RHOPL</name>
<dbReference type="InterPro" id="IPR037185">
    <property type="entry name" value="EmrE-like"/>
</dbReference>
<feature type="transmembrane region" description="Helical" evidence="6">
    <location>
        <begin position="209"/>
        <end position="230"/>
    </location>
</feature>
<feature type="transmembrane region" description="Helical" evidence="6">
    <location>
        <begin position="123"/>
        <end position="140"/>
    </location>
</feature>
<accession>A0A0D7F2J2</accession>
<reference evidence="8 9" key="1">
    <citation type="submission" date="2014-11" db="EMBL/GenBank/DDBJ databases">
        <title>Genomics and ecophysiology of heterotrophic nitrogen fixing bacteria isolated from estuarine surface water.</title>
        <authorList>
            <person name="Bentzon-Tilia M."/>
            <person name="Severin I."/>
            <person name="Hansen L.H."/>
            <person name="Riemann L."/>
        </authorList>
    </citation>
    <scope>NUCLEOTIDE SEQUENCE [LARGE SCALE GENOMIC DNA]</scope>
    <source>
        <strain evidence="8 9">BAL398</strain>
    </source>
</reference>
<dbReference type="PANTHER" id="PTHR22911:SF6">
    <property type="entry name" value="SOLUTE CARRIER FAMILY 35 MEMBER G1"/>
    <property type="match status" value="1"/>
</dbReference>